<reference evidence="1" key="1">
    <citation type="submission" date="2020-10" db="EMBL/GenBank/DDBJ databases">
        <authorList>
            <person name="Gilroy R."/>
        </authorList>
    </citation>
    <scope>NUCLEOTIDE SEQUENCE</scope>
    <source>
        <strain evidence="1">CHK181-108</strain>
    </source>
</reference>
<sequence length="121" mass="14455">MSKIYISIYASKATQISNLYHKLTQYSERVNNEPYKNSLDFHLAKRDIFYSNLDSQYMVYRRVYNFKYPALSEHQLYIAICTFSSLILKEAYHDIEIINFKIQNDKNGLFRLTAYMPIIND</sequence>
<evidence type="ECO:0000313" key="2">
    <source>
        <dbReference type="Proteomes" id="UP000824165"/>
    </source>
</evidence>
<proteinExistence type="predicted"/>
<dbReference type="EMBL" id="DVLU01000039">
    <property type="protein sequence ID" value="HIT85118.1"/>
    <property type="molecule type" value="Genomic_DNA"/>
</dbReference>
<protein>
    <submittedName>
        <fullName evidence="1">Uncharacterized protein</fullName>
    </submittedName>
</protein>
<accession>A0A9D1H2I8</accession>
<dbReference type="Proteomes" id="UP000824165">
    <property type="component" value="Unassembled WGS sequence"/>
</dbReference>
<organism evidence="1 2">
    <name type="scientific">Candidatus Ornithomonoglobus intestinigallinarum</name>
    <dbReference type="NCBI Taxonomy" id="2840894"/>
    <lineage>
        <taxon>Bacteria</taxon>
        <taxon>Bacillati</taxon>
        <taxon>Bacillota</taxon>
        <taxon>Clostridia</taxon>
        <taxon>Candidatus Ornithomonoglobus</taxon>
    </lineage>
</organism>
<reference evidence="1" key="2">
    <citation type="journal article" date="2021" name="PeerJ">
        <title>Extensive microbial diversity within the chicken gut microbiome revealed by metagenomics and culture.</title>
        <authorList>
            <person name="Gilroy R."/>
            <person name="Ravi A."/>
            <person name="Getino M."/>
            <person name="Pursley I."/>
            <person name="Horton D.L."/>
            <person name="Alikhan N.F."/>
            <person name="Baker D."/>
            <person name="Gharbi K."/>
            <person name="Hall N."/>
            <person name="Watson M."/>
            <person name="Adriaenssens E.M."/>
            <person name="Foster-Nyarko E."/>
            <person name="Jarju S."/>
            <person name="Secka A."/>
            <person name="Antonio M."/>
            <person name="Oren A."/>
            <person name="Chaudhuri R.R."/>
            <person name="La Ragione R."/>
            <person name="Hildebrand F."/>
            <person name="Pallen M.J."/>
        </authorList>
    </citation>
    <scope>NUCLEOTIDE SEQUENCE</scope>
    <source>
        <strain evidence="1">CHK181-108</strain>
    </source>
</reference>
<name>A0A9D1H2I8_9FIRM</name>
<comment type="caution">
    <text evidence="1">The sequence shown here is derived from an EMBL/GenBank/DDBJ whole genome shotgun (WGS) entry which is preliminary data.</text>
</comment>
<evidence type="ECO:0000313" key="1">
    <source>
        <dbReference type="EMBL" id="HIT85118.1"/>
    </source>
</evidence>
<gene>
    <name evidence="1" type="ORF">IAA60_04315</name>
</gene>
<dbReference type="AlphaFoldDB" id="A0A9D1H2I8"/>